<comment type="similarity">
    <text evidence="1">Belongs to the 14-3-3 family.</text>
</comment>
<reference evidence="4" key="2">
    <citation type="journal article" date="2022" name="Microb. Genom.">
        <title>A chromosome-scale genome assembly of the tomato pathogen Cladosporium fulvum reveals a compartmentalized genome architecture and the presence of a dispensable chromosome.</title>
        <authorList>
            <person name="Zaccaron A.Z."/>
            <person name="Chen L.H."/>
            <person name="Samaras A."/>
            <person name="Stergiopoulos I."/>
        </authorList>
    </citation>
    <scope>NUCLEOTIDE SEQUENCE</scope>
    <source>
        <strain evidence="4">Race5_Kim</strain>
    </source>
</reference>
<feature type="region of interest" description="Disordered" evidence="2">
    <location>
        <begin position="610"/>
        <end position="647"/>
    </location>
</feature>
<evidence type="ECO:0000256" key="2">
    <source>
        <dbReference type="SAM" id="MobiDB-lite"/>
    </source>
</evidence>
<proteinExistence type="inferred from homology"/>
<feature type="compositionally biased region" description="Basic and acidic residues" evidence="2">
    <location>
        <begin position="449"/>
        <end position="459"/>
    </location>
</feature>
<keyword evidence="5" id="KW-1185">Reference proteome</keyword>
<name>A0A9Q8L630_PASFU</name>
<feature type="region of interest" description="Disordered" evidence="2">
    <location>
        <begin position="120"/>
        <end position="193"/>
    </location>
</feature>
<feature type="region of interest" description="Disordered" evidence="2">
    <location>
        <begin position="320"/>
        <end position="596"/>
    </location>
</feature>
<dbReference type="SUPFAM" id="SSF48445">
    <property type="entry name" value="14-3-3 protein"/>
    <property type="match status" value="1"/>
</dbReference>
<feature type="compositionally biased region" description="Polar residues" evidence="2">
    <location>
        <begin position="610"/>
        <end position="626"/>
    </location>
</feature>
<feature type="compositionally biased region" description="Polar residues" evidence="2">
    <location>
        <begin position="460"/>
        <end position="480"/>
    </location>
</feature>
<dbReference type="Pfam" id="PF00244">
    <property type="entry name" value="14-3-3"/>
    <property type="match status" value="1"/>
</dbReference>
<feature type="compositionally biased region" description="Low complexity" evidence="2">
    <location>
        <begin position="417"/>
        <end position="442"/>
    </location>
</feature>
<dbReference type="RefSeq" id="XP_047755845.1">
    <property type="nucleotide sequence ID" value="XM_047899424.1"/>
</dbReference>
<dbReference type="PRINTS" id="PR00305">
    <property type="entry name" value="1433ZETA"/>
</dbReference>
<dbReference type="InterPro" id="IPR036815">
    <property type="entry name" value="14-3-3_dom_sf"/>
</dbReference>
<feature type="compositionally biased region" description="Polar residues" evidence="2">
    <location>
        <begin position="126"/>
        <end position="136"/>
    </location>
</feature>
<accession>A0A9Q8L630</accession>
<dbReference type="EMBL" id="CP090163">
    <property type="protein sequence ID" value="UJO11479.1"/>
    <property type="molecule type" value="Genomic_DNA"/>
</dbReference>
<dbReference type="Gene3D" id="1.20.190.20">
    <property type="entry name" value="14-3-3 domain"/>
    <property type="match status" value="1"/>
</dbReference>
<gene>
    <name evidence="4" type="ORF">CLAFUR5_00276</name>
</gene>
<dbReference type="InterPro" id="IPR000308">
    <property type="entry name" value="14-3-3"/>
</dbReference>
<feature type="compositionally biased region" description="Low complexity" evidence="2">
    <location>
        <begin position="397"/>
        <end position="408"/>
    </location>
</feature>
<sequence length="696" mass="74791">MAVSQIEEKILGRLAEHTAPTNALLSASLYQVLGLSILLSKKLYKARKLRKLDNTRDTKSLQLYHHIIWLAREGLSITEVYILPYCQDGEQGPECRVMAAKLRASLYHVFCLYHNHPPIRDLNGRSPGSSPSSAQTARRVDGPDSPAKPSPPRTNSDSRKRAGKAALRDPMPSMTSDASYVTNPYSTQTPPPANLAMLGGPFDPRRTPNRPPGLVPIKISPTQAAASFLLPPLNFIPMAKEHFEMAQHLATALLAPTHALRLSIAFEHTAFLWDCAKEHDRARKLARRTIKDVYSSADGLDDEEFADASTLVSSLGAIVRRGSNDSTPRSTAGSAPAISPNQRTPQQTIDRTIAVSPPDRRQKTASPSSYSHIPRAMMRTPERLSTVPEASESIEETPTTRAPTRSPAGSASRNATLSPPVSRLSSRSNAQRRSSSATSAASDKATKRRIVEQAEEQVRSRQNSIASANATRGSNNPSRNGTTAASSGSGGEAAHSRQATPTEGLPKTTPKDASQHLYGRGGGMAAQVSSISPRHVVATTATLELGTSRYHPTQSAERKSSSIPTPLPPVPARNVAAPLAPSSNQKSKRDIPRKPLTHTPSLAAAAAAITSTLQPPPSQIYTTQGPDRSRRGDPGLNPTPSSLPDDRREAILRTLKILSAVSKGLYIPQAQQHRGARAASTQMRAVCHKAISLPHT</sequence>
<feature type="compositionally biased region" description="Polar residues" evidence="2">
    <location>
        <begin position="173"/>
        <end position="188"/>
    </location>
</feature>
<evidence type="ECO:0000259" key="3">
    <source>
        <dbReference type="Pfam" id="PF00244"/>
    </source>
</evidence>
<feature type="domain" description="14-3-3" evidence="3">
    <location>
        <begin position="237"/>
        <end position="315"/>
    </location>
</feature>
<dbReference type="GeneID" id="71980154"/>
<dbReference type="Proteomes" id="UP000756132">
    <property type="component" value="Chromosome 1"/>
</dbReference>
<evidence type="ECO:0000256" key="1">
    <source>
        <dbReference type="ARBA" id="ARBA00006141"/>
    </source>
</evidence>
<feature type="compositionally biased region" description="Polar residues" evidence="2">
    <location>
        <begin position="324"/>
        <end position="350"/>
    </location>
</feature>
<evidence type="ECO:0000313" key="4">
    <source>
        <dbReference type="EMBL" id="UJO11479.1"/>
    </source>
</evidence>
<dbReference type="OrthoDB" id="5370350at2759"/>
<evidence type="ECO:0000313" key="5">
    <source>
        <dbReference type="Proteomes" id="UP000756132"/>
    </source>
</evidence>
<organism evidence="4 5">
    <name type="scientific">Passalora fulva</name>
    <name type="common">Tomato leaf mold</name>
    <name type="synonym">Cladosporium fulvum</name>
    <dbReference type="NCBI Taxonomy" id="5499"/>
    <lineage>
        <taxon>Eukaryota</taxon>
        <taxon>Fungi</taxon>
        <taxon>Dikarya</taxon>
        <taxon>Ascomycota</taxon>
        <taxon>Pezizomycotina</taxon>
        <taxon>Dothideomycetes</taxon>
        <taxon>Dothideomycetidae</taxon>
        <taxon>Mycosphaerellales</taxon>
        <taxon>Mycosphaerellaceae</taxon>
        <taxon>Fulvia</taxon>
    </lineage>
</organism>
<protein>
    <recommendedName>
        <fullName evidence="3">14-3-3 domain-containing protein</fullName>
    </recommendedName>
</protein>
<reference evidence="4" key="1">
    <citation type="submission" date="2021-12" db="EMBL/GenBank/DDBJ databases">
        <authorList>
            <person name="Zaccaron A."/>
            <person name="Stergiopoulos I."/>
        </authorList>
    </citation>
    <scope>NUCLEOTIDE SEQUENCE</scope>
    <source>
        <strain evidence="4">Race5_Kim</strain>
    </source>
</reference>
<dbReference type="AlphaFoldDB" id="A0A9Q8L630"/>
<dbReference type="InterPro" id="IPR023410">
    <property type="entry name" value="14-3-3_domain"/>
</dbReference>
<dbReference type="KEGG" id="ffu:CLAFUR5_00276"/>